<keyword evidence="6 11" id="KW-0411">Iron-sulfur</keyword>
<evidence type="ECO:0000256" key="9">
    <source>
        <dbReference type="ARBA" id="ARBA00023157"/>
    </source>
</evidence>
<evidence type="ECO:0000256" key="11">
    <source>
        <dbReference type="HAMAP-Rule" id="MF_01479"/>
    </source>
</evidence>
<evidence type="ECO:0000256" key="3">
    <source>
        <dbReference type="ARBA" id="ARBA00022485"/>
    </source>
</evidence>
<gene>
    <name evidence="11" type="primary">whiB</name>
    <name evidence="14" type="ORF">ACEZDB_06045</name>
</gene>
<comment type="cofactor">
    <cofactor evidence="11">
        <name>[4Fe-4S] cluster</name>
        <dbReference type="ChEBI" id="CHEBI:49883"/>
    </cofactor>
    <text evidence="11">Binds 1 [4Fe-4S] cluster per subunit. Following nitrosylation of the [4Fe-4S] cluster binds 1 [4Fe-8(NO)] cluster per subunit.</text>
</comment>
<comment type="caution">
    <text evidence="14">The sequence shown here is derived from an EMBL/GenBank/DDBJ whole genome shotgun (WGS) entry which is preliminary data.</text>
</comment>
<feature type="binding site" evidence="11">
    <location>
        <position position="9"/>
    </location>
    <ligand>
        <name>[4Fe-4S] cluster</name>
        <dbReference type="ChEBI" id="CHEBI:49883"/>
    </ligand>
</feature>
<keyword evidence="11" id="KW-0963">Cytoplasm</keyword>
<dbReference type="Proteomes" id="UP001592530">
    <property type="component" value="Unassembled WGS sequence"/>
</dbReference>
<evidence type="ECO:0000256" key="5">
    <source>
        <dbReference type="ARBA" id="ARBA00023004"/>
    </source>
</evidence>
<evidence type="ECO:0000256" key="1">
    <source>
        <dbReference type="ARBA" id="ARBA00004496"/>
    </source>
</evidence>
<feature type="binding site" evidence="11">
    <location>
        <position position="37"/>
    </location>
    <ligand>
        <name>[4Fe-4S] cluster</name>
        <dbReference type="ChEBI" id="CHEBI:49883"/>
    </ligand>
</feature>
<keyword evidence="7 11" id="KW-0805">Transcription regulation</keyword>
<reference evidence="14 15" key="1">
    <citation type="submission" date="2024-09" db="EMBL/GenBank/DDBJ databases">
        <authorList>
            <person name="Lee S.D."/>
        </authorList>
    </citation>
    <scope>NUCLEOTIDE SEQUENCE [LARGE SCALE GENOMIC DNA]</scope>
    <source>
        <strain evidence="14 15">N1-3</strain>
    </source>
</reference>
<evidence type="ECO:0000313" key="14">
    <source>
        <dbReference type="EMBL" id="MFC1430222.1"/>
    </source>
</evidence>
<dbReference type="PANTHER" id="PTHR38839:SF6">
    <property type="entry name" value="TRANSCRIPTIONAL REGULATOR WHIB1"/>
    <property type="match status" value="1"/>
</dbReference>
<keyword evidence="9 11" id="KW-1015">Disulfide bond</keyword>
<feature type="binding site" evidence="11">
    <location>
        <position position="40"/>
    </location>
    <ligand>
        <name>[4Fe-4S] cluster</name>
        <dbReference type="ChEBI" id="CHEBI:49883"/>
    </ligand>
</feature>
<organism evidence="14 15">
    <name type="scientific">Streptacidiphilus alkalitolerans</name>
    <dbReference type="NCBI Taxonomy" id="3342712"/>
    <lineage>
        <taxon>Bacteria</taxon>
        <taxon>Bacillati</taxon>
        <taxon>Actinomycetota</taxon>
        <taxon>Actinomycetes</taxon>
        <taxon>Kitasatosporales</taxon>
        <taxon>Streptomycetaceae</taxon>
        <taxon>Streptacidiphilus</taxon>
    </lineage>
</organism>
<keyword evidence="3 11" id="KW-0004">4Fe-4S</keyword>
<accession>A0ABV6WWV2</accession>
<comment type="PTM">
    <text evidence="11">The Fe-S cluster can be nitrosylated by nitric oxide (NO).</text>
</comment>
<evidence type="ECO:0000256" key="2">
    <source>
        <dbReference type="ARBA" id="ARBA00006597"/>
    </source>
</evidence>
<comment type="function">
    <text evidence="11">Acts as a transcriptional regulator. Probably redox-responsive. The apo- but not holo-form probably binds DNA.</text>
</comment>
<feature type="binding site" evidence="11">
    <location>
        <position position="46"/>
    </location>
    <ligand>
        <name>[4Fe-4S] cluster</name>
        <dbReference type="ChEBI" id="CHEBI:49883"/>
    </ligand>
</feature>
<dbReference type="PROSITE" id="PS51674">
    <property type="entry name" value="4FE4S_WBL"/>
    <property type="match status" value="1"/>
</dbReference>
<evidence type="ECO:0000259" key="13">
    <source>
        <dbReference type="PROSITE" id="PS51674"/>
    </source>
</evidence>
<comment type="similarity">
    <text evidence="2 11">Belongs to the WhiB family.</text>
</comment>
<proteinExistence type="inferred from homology"/>
<sequence length="101" mass="11471">MDWRDRAACRAEDPELFFPVGNTGTALLQEESAKQVCRRCPVLAACRQWAVDSHQESGIWGALNEEERRSLKRRHQRAARSRADMDQCASPTRSPSCSRPN</sequence>
<dbReference type="InterPro" id="IPR034768">
    <property type="entry name" value="4FE4S_WBL"/>
</dbReference>
<name>A0ABV6WWV2_9ACTN</name>
<dbReference type="PANTHER" id="PTHR38839">
    <property type="entry name" value="TRANSCRIPTIONAL REGULATOR WHID-RELATED"/>
    <property type="match status" value="1"/>
</dbReference>
<evidence type="ECO:0000313" key="15">
    <source>
        <dbReference type="Proteomes" id="UP001592530"/>
    </source>
</evidence>
<keyword evidence="4 11" id="KW-0479">Metal-binding</keyword>
<feature type="domain" description="4Fe-4S Wbl-type" evidence="13">
    <location>
        <begin position="8"/>
        <end position="70"/>
    </location>
</feature>
<evidence type="ECO:0000256" key="6">
    <source>
        <dbReference type="ARBA" id="ARBA00023014"/>
    </source>
</evidence>
<feature type="region of interest" description="Disordered" evidence="12">
    <location>
        <begin position="71"/>
        <end position="101"/>
    </location>
</feature>
<dbReference type="Pfam" id="PF02467">
    <property type="entry name" value="Whib"/>
    <property type="match status" value="1"/>
</dbReference>
<feature type="compositionally biased region" description="Polar residues" evidence="12">
    <location>
        <begin position="89"/>
        <end position="101"/>
    </location>
</feature>
<keyword evidence="8 11" id="KW-0238">DNA-binding</keyword>
<dbReference type="InterPro" id="IPR003482">
    <property type="entry name" value="Whib"/>
</dbReference>
<keyword evidence="5 11" id="KW-0408">Iron</keyword>
<dbReference type="EMBL" id="JBHEZY010000002">
    <property type="protein sequence ID" value="MFC1430222.1"/>
    <property type="molecule type" value="Genomic_DNA"/>
</dbReference>
<comment type="subcellular location">
    <subcellularLocation>
        <location evidence="1 11">Cytoplasm</location>
    </subcellularLocation>
</comment>
<dbReference type="RefSeq" id="WP_380549551.1">
    <property type="nucleotide sequence ID" value="NZ_JBHEZY010000002.1"/>
</dbReference>
<evidence type="ECO:0000256" key="12">
    <source>
        <dbReference type="SAM" id="MobiDB-lite"/>
    </source>
</evidence>
<evidence type="ECO:0000256" key="10">
    <source>
        <dbReference type="ARBA" id="ARBA00023163"/>
    </source>
</evidence>
<evidence type="ECO:0000256" key="4">
    <source>
        <dbReference type="ARBA" id="ARBA00022723"/>
    </source>
</evidence>
<comment type="PTM">
    <text evidence="11">Upon Fe-S cluster removal intramolecular disulfide bonds are formed.</text>
</comment>
<feature type="compositionally biased region" description="Basic residues" evidence="12">
    <location>
        <begin position="71"/>
        <end position="80"/>
    </location>
</feature>
<dbReference type="HAMAP" id="MF_01479">
    <property type="entry name" value="WhiB"/>
    <property type="match status" value="1"/>
</dbReference>
<keyword evidence="10 11" id="KW-0804">Transcription</keyword>
<protein>
    <recommendedName>
        <fullName evidence="11">Transcriptional regulator WhiB</fullName>
    </recommendedName>
</protein>
<evidence type="ECO:0000256" key="7">
    <source>
        <dbReference type="ARBA" id="ARBA00023015"/>
    </source>
</evidence>
<evidence type="ECO:0000256" key="8">
    <source>
        <dbReference type="ARBA" id="ARBA00023125"/>
    </source>
</evidence>